<feature type="binding site" evidence="6">
    <location>
        <position position="321"/>
    </location>
    <ligand>
        <name>Zn(2+)</name>
        <dbReference type="ChEBI" id="CHEBI:29105"/>
        <label>1</label>
    </ligand>
</feature>
<dbReference type="Proteomes" id="UP000824101">
    <property type="component" value="Unassembled WGS sequence"/>
</dbReference>
<feature type="binding site" evidence="6">
    <location>
        <position position="325"/>
    </location>
    <ligand>
        <name>substrate</name>
    </ligand>
</feature>
<keyword evidence="3 6" id="KW-0479">Metal-binding</keyword>
<dbReference type="SUPFAM" id="SSF51338">
    <property type="entry name" value="Composite domain of metallo-dependent hydrolases"/>
    <property type="match status" value="1"/>
</dbReference>
<proteinExistence type="inferred from homology"/>
<feature type="domain" description="Dihydroorotase catalytic" evidence="7">
    <location>
        <begin position="69"/>
        <end position="252"/>
    </location>
</feature>
<dbReference type="InterPro" id="IPR004722">
    <property type="entry name" value="DHOase"/>
</dbReference>
<keyword evidence="4 6" id="KW-0378">Hydrolase</keyword>
<feature type="binding site" evidence="6">
    <location>
        <position position="111"/>
    </location>
    <ligand>
        <name>substrate</name>
    </ligand>
</feature>
<feature type="binding site" evidence="6">
    <location>
        <position position="294"/>
    </location>
    <ligand>
        <name>substrate</name>
    </ligand>
</feature>
<feature type="binding site" evidence="6">
    <location>
        <begin position="79"/>
        <end position="81"/>
    </location>
    <ligand>
        <name>substrate</name>
    </ligand>
</feature>
<dbReference type="EC" id="3.5.2.3" evidence="6"/>
<comment type="cofactor">
    <cofactor evidence="6">
        <name>Zn(2+)</name>
        <dbReference type="ChEBI" id="CHEBI:29105"/>
    </cofactor>
    <text evidence="6">Binds 2 Zn(2+) ions per subunit.</text>
</comment>
<name>A0A9D2GG77_9FIRM</name>
<dbReference type="InterPro" id="IPR024403">
    <property type="entry name" value="DHOase_cat"/>
</dbReference>
<evidence type="ECO:0000256" key="6">
    <source>
        <dbReference type="HAMAP-Rule" id="MF_00220"/>
    </source>
</evidence>
<dbReference type="GO" id="GO:0006145">
    <property type="term" value="P:purine nucleobase catabolic process"/>
    <property type="evidence" value="ECO:0007669"/>
    <property type="project" value="TreeGrafter"/>
</dbReference>
<evidence type="ECO:0000256" key="2">
    <source>
        <dbReference type="ARBA" id="ARBA00010286"/>
    </source>
</evidence>
<feature type="active site" evidence="6">
    <location>
        <position position="321"/>
    </location>
</feature>
<reference evidence="8" key="1">
    <citation type="journal article" date="2021" name="PeerJ">
        <title>Extensive microbial diversity within the chicken gut microbiome revealed by metagenomics and culture.</title>
        <authorList>
            <person name="Gilroy R."/>
            <person name="Ravi A."/>
            <person name="Getino M."/>
            <person name="Pursley I."/>
            <person name="Horton D.L."/>
            <person name="Alikhan N.F."/>
            <person name="Baker D."/>
            <person name="Gharbi K."/>
            <person name="Hall N."/>
            <person name="Watson M."/>
            <person name="Adriaenssens E.M."/>
            <person name="Foster-Nyarko E."/>
            <person name="Jarju S."/>
            <person name="Secka A."/>
            <person name="Antonio M."/>
            <person name="Oren A."/>
            <person name="Chaudhuri R.R."/>
            <person name="La Ragione R."/>
            <person name="Hildebrand F."/>
            <person name="Pallen M.J."/>
        </authorList>
    </citation>
    <scope>NUCLEOTIDE SEQUENCE</scope>
    <source>
        <strain evidence="8">ChiBcec1-1093</strain>
    </source>
</reference>
<evidence type="ECO:0000256" key="4">
    <source>
        <dbReference type="ARBA" id="ARBA00022801"/>
    </source>
</evidence>
<dbReference type="CDD" id="cd01317">
    <property type="entry name" value="DHOase_IIa"/>
    <property type="match status" value="1"/>
</dbReference>
<feature type="binding site" evidence="6">
    <location>
        <position position="77"/>
    </location>
    <ligand>
        <name>Zn(2+)</name>
        <dbReference type="ChEBI" id="CHEBI:29105"/>
        <label>1</label>
    </ligand>
</feature>
<evidence type="ECO:0000256" key="5">
    <source>
        <dbReference type="ARBA" id="ARBA00022975"/>
    </source>
</evidence>
<keyword evidence="6" id="KW-0862">Zinc</keyword>
<dbReference type="PROSITE" id="PS00482">
    <property type="entry name" value="DIHYDROOROTASE_1"/>
    <property type="match status" value="1"/>
</dbReference>
<dbReference type="GO" id="GO:0044205">
    <property type="term" value="P:'de novo' UMP biosynthetic process"/>
    <property type="evidence" value="ECO:0007669"/>
    <property type="project" value="UniProtKB-UniRule"/>
</dbReference>
<dbReference type="GO" id="GO:0004038">
    <property type="term" value="F:allantoinase activity"/>
    <property type="evidence" value="ECO:0007669"/>
    <property type="project" value="TreeGrafter"/>
</dbReference>
<dbReference type="PROSITE" id="PS00483">
    <property type="entry name" value="DIHYDROOROTASE_2"/>
    <property type="match status" value="1"/>
</dbReference>
<comment type="similarity">
    <text evidence="2 6">Belongs to the metallo-dependent hydrolases superfamily. DHOase family. Class I DHOase subfamily.</text>
</comment>
<dbReference type="NCBIfam" id="NF006839">
    <property type="entry name" value="PRK09357.1-4"/>
    <property type="match status" value="1"/>
</dbReference>
<protein>
    <recommendedName>
        <fullName evidence="6">Dihydroorotase</fullName>
        <shortName evidence="6">DHOase</shortName>
        <ecNumber evidence="6">3.5.2.3</ecNumber>
    </recommendedName>
</protein>
<reference evidence="8" key="2">
    <citation type="submission" date="2021-04" db="EMBL/GenBank/DDBJ databases">
        <authorList>
            <person name="Gilroy R."/>
        </authorList>
    </citation>
    <scope>NUCLEOTIDE SEQUENCE</scope>
    <source>
        <strain evidence="8">ChiBcec1-1093</strain>
    </source>
</reference>
<feature type="binding site" evidence="6">
    <location>
        <position position="195"/>
    </location>
    <ligand>
        <name>Zn(2+)</name>
        <dbReference type="ChEBI" id="CHEBI:29105"/>
        <label>2</label>
    </ligand>
</feature>
<dbReference type="InterPro" id="IPR032466">
    <property type="entry name" value="Metal_Hydrolase"/>
</dbReference>
<dbReference type="PANTHER" id="PTHR43668">
    <property type="entry name" value="ALLANTOINASE"/>
    <property type="match status" value="1"/>
</dbReference>
<dbReference type="Gene3D" id="3.20.20.140">
    <property type="entry name" value="Metal-dependent hydrolases"/>
    <property type="match status" value="1"/>
</dbReference>
<comment type="catalytic activity">
    <reaction evidence="6">
        <text>(S)-dihydroorotate + H2O = N-carbamoyl-L-aspartate + H(+)</text>
        <dbReference type="Rhea" id="RHEA:24296"/>
        <dbReference type="ChEBI" id="CHEBI:15377"/>
        <dbReference type="ChEBI" id="CHEBI:15378"/>
        <dbReference type="ChEBI" id="CHEBI:30864"/>
        <dbReference type="ChEBI" id="CHEBI:32814"/>
        <dbReference type="EC" id="3.5.2.3"/>
    </reaction>
</comment>
<gene>
    <name evidence="6" type="primary">pyrC</name>
    <name evidence="8" type="ORF">IAA17_05365</name>
</gene>
<comment type="caution">
    <text evidence="6">Lacks conserved residue(s) required for the propagation of feature annotation.</text>
</comment>
<dbReference type="GO" id="GO:0004151">
    <property type="term" value="F:dihydroorotase activity"/>
    <property type="evidence" value="ECO:0007669"/>
    <property type="project" value="UniProtKB-UniRule"/>
</dbReference>
<feature type="binding site" evidence="6">
    <location>
        <position position="168"/>
    </location>
    <ligand>
        <name>Zn(2+)</name>
        <dbReference type="ChEBI" id="CHEBI:29105"/>
        <label>1</label>
    </ligand>
</feature>
<dbReference type="GO" id="GO:0005737">
    <property type="term" value="C:cytoplasm"/>
    <property type="evidence" value="ECO:0007669"/>
    <property type="project" value="TreeGrafter"/>
</dbReference>
<dbReference type="EMBL" id="DXBC01000080">
    <property type="protein sequence ID" value="HIZ79198.1"/>
    <property type="molecule type" value="Genomic_DNA"/>
</dbReference>
<evidence type="ECO:0000256" key="1">
    <source>
        <dbReference type="ARBA" id="ARBA00002368"/>
    </source>
</evidence>
<comment type="caution">
    <text evidence="8">The sequence shown here is derived from an EMBL/GenBank/DDBJ whole genome shotgun (WGS) entry which is preliminary data.</text>
</comment>
<dbReference type="PANTHER" id="PTHR43668:SF2">
    <property type="entry name" value="ALLANTOINASE"/>
    <property type="match status" value="1"/>
</dbReference>
<evidence type="ECO:0000259" key="7">
    <source>
        <dbReference type="Pfam" id="PF12890"/>
    </source>
</evidence>
<feature type="binding site" evidence="6">
    <location>
        <position position="248"/>
    </location>
    <ligand>
        <name>Zn(2+)</name>
        <dbReference type="ChEBI" id="CHEBI:29105"/>
        <label>2</label>
    </ligand>
</feature>
<evidence type="ECO:0000256" key="3">
    <source>
        <dbReference type="ARBA" id="ARBA00022723"/>
    </source>
</evidence>
<organism evidence="8 9">
    <name type="scientific">Candidatus Lachnoclostridium stercorigallinarum</name>
    <dbReference type="NCBI Taxonomy" id="2838634"/>
    <lineage>
        <taxon>Bacteria</taxon>
        <taxon>Bacillati</taxon>
        <taxon>Bacillota</taxon>
        <taxon>Clostridia</taxon>
        <taxon>Lachnospirales</taxon>
        <taxon>Lachnospiraceae</taxon>
    </lineage>
</organism>
<dbReference type="Gene3D" id="2.30.40.10">
    <property type="entry name" value="Urease, subunit C, domain 1"/>
    <property type="match status" value="1"/>
</dbReference>
<dbReference type="NCBIfam" id="TIGR00857">
    <property type="entry name" value="pyrC_multi"/>
    <property type="match status" value="1"/>
</dbReference>
<dbReference type="HAMAP" id="MF_00220_B">
    <property type="entry name" value="PyrC_classI_B"/>
    <property type="match status" value="1"/>
</dbReference>
<feature type="binding site" evidence="6">
    <location>
        <position position="79"/>
    </location>
    <ligand>
        <name>Zn(2+)</name>
        <dbReference type="ChEBI" id="CHEBI:29105"/>
        <label>1</label>
    </ligand>
</feature>
<keyword evidence="5 6" id="KW-0665">Pyrimidine biosynthesis</keyword>
<dbReference type="InterPro" id="IPR011059">
    <property type="entry name" value="Metal-dep_hydrolase_composite"/>
</dbReference>
<evidence type="ECO:0000313" key="9">
    <source>
        <dbReference type="Proteomes" id="UP000824101"/>
    </source>
</evidence>
<evidence type="ECO:0000313" key="8">
    <source>
        <dbReference type="EMBL" id="HIZ79198.1"/>
    </source>
</evidence>
<sequence length="443" mass="47218">MILIKGCKAVDPKTGTEKIGDVLIKDGKIAKMRDRIEVSLIGGENGKPGEDAGRKPEDLQVIHGAGLTLAPGLIDVHVHFRDPGLTYKEDIQTGAAAAKKGGYTMVITMANTKPAADSPETVKYILEEGKKTGIHVLPAAAVTVGLKGQELTDMKALAEAGAVGFTDDGIPLMNGQLVMEAMEQAAGLDMPLSFHEEDPAFIRNNGINHGAVSEKLGIYGSPAVAEDSLVARDCMIALHTGAAVNIQHISSAKSVAIVRAAKKMGADVWAEVTPHHFTLTEDAVLEYGTLAKMNPPLRTEADRRALIEGLKDGTIDIIATDHAPHSAEEKAKPLTEAPSGITGLETALALGITELVRTGELTIAQLMEKMSFNPACLYHLEKGWLTEGEDADLVLFDENEEWTPGDYASKAANTPFTGWKLYGKVKYTICGGEIVYEDKSNAD</sequence>
<dbReference type="Pfam" id="PF12890">
    <property type="entry name" value="DHOase"/>
    <property type="match status" value="1"/>
</dbReference>
<dbReference type="InterPro" id="IPR002195">
    <property type="entry name" value="Dihydroorotase_CS"/>
</dbReference>
<comment type="function">
    <text evidence="1 6">Catalyzes the reversible cyclization of carbamoyl aspartate to dihydroorotate.</text>
</comment>
<dbReference type="InterPro" id="IPR050138">
    <property type="entry name" value="DHOase/Allantoinase_Hydrolase"/>
</dbReference>
<feature type="binding site" evidence="6">
    <location>
        <position position="168"/>
    </location>
    <ligand>
        <name>Zn(2+)</name>
        <dbReference type="ChEBI" id="CHEBI:29105"/>
        <label>2</label>
    </ligand>
</feature>
<dbReference type="AlphaFoldDB" id="A0A9D2GG77"/>
<comment type="pathway">
    <text evidence="6">Pyrimidine metabolism; UMP biosynthesis via de novo pathway; (S)-dihydroorotate from bicarbonate: step 3/3.</text>
</comment>
<dbReference type="SUPFAM" id="SSF51556">
    <property type="entry name" value="Metallo-dependent hydrolases"/>
    <property type="match status" value="1"/>
</dbReference>
<accession>A0A9D2GG77</accession>
<dbReference type="GO" id="GO:0008270">
    <property type="term" value="F:zinc ion binding"/>
    <property type="evidence" value="ECO:0007669"/>
    <property type="project" value="UniProtKB-UniRule"/>
</dbReference>